<dbReference type="RefSeq" id="XP_033684223.1">
    <property type="nucleotide sequence ID" value="XM_033825854.1"/>
</dbReference>
<evidence type="ECO:0000313" key="1">
    <source>
        <dbReference type="EMBL" id="KAF2249219.1"/>
    </source>
</evidence>
<evidence type="ECO:0008006" key="3">
    <source>
        <dbReference type="Google" id="ProtNLM"/>
    </source>
</evidence>
<name>A0A6A6IG89_9PLEO</name>
<accession>A0A6A6IG89</accession>
<reference evidence="1" key="1">
    <citation type="journal article" date="2020" name="Stud. Mycol.">
        <title>101 Dothideomycetes genomes: a test case for predicting lifestyles and emergence of pathogens.</title>
        <authorList>
            <person name="Haridas S."/>
            <person name="Albert R."/>
            <person name="Binder M."/>
            <person name="Bloem J."/>
            <person name="Labutti K."/>
            <person name="Salamov A."/>
            <person name="Andreopoulos B."/>
            <person name="Baker S."/>
            <person name="Barry K."/>
            <person name="Bills G."/>
            <person name="Bluhm B."/>
            <person name="Cannon C."/>
            <person name="Castanera R."/>
            <person name="Culley D."/>
            <person name="Daum C."/>
            <person name="Ezra D."/>
            <person name="Gonzalez J."/>
            <person name="Henrissat B."/>
            <person name="Kuo A."/>
            <person name="Liang C."/>
            <person name="Lipzen A."/>
            <person name="Lutzoni F."/>
            <person name="Magnuson J."/>
            <person name="Mondo S."/>
            <person name="Nolan M."/>
            <person name="Ohm R."/>
            <person name="Pangilinan J."/>
            <person name="Park H.-J."/>
            <person name="Ramirez L."/>
            <person name="Alfaro M."/>
            <person name="Sun H."/>
            <person name="Tritt A."/>
            <person name="Yoshinaga Y."/>
            <person name="Zwiers L.-H."/>
            <person name="Turgeon B."/>
            <person name="Goodwin S."/>
            <person name="Spatafora J."/>
            <person name="Crous P."/>
            <person name="Grigoriev I."/>
        </authorList>
    </citation>
    <scope>NUCLEOTIDE SEQUENCE</scope>
    <source>
        <strain evidence="1">CBS 122368</strain>
    </source>
</reference>
<dbReference type="Proteomes" id="UP000800094">
    <property type="component" value="Unassembled WGS sequence"/>
</dbReference>
<dbReference type="GeneID" id="54579184"/>
<dbReference type="OrthoDB" id="5420958at2759"/>
<dbReference type="AlphaFoldDB" id="A0A6A6IG89"/>
<protein>
    <recommendedName>
        <fullName evidence="3">HTH CENPB-type domain-containing protein</fullName>
    </recommendedName>
</protein>
<proteinExistence type="predicted"/>
<organism evidence="1 2">
    <name type="scientific">Trematosphaeria pertusa</name>
    <dbReference type="NCBI Taxonomy" id="390896"/>
    <lineage>
        <taxon>Eukaryota</taxon>
        <taxon>Fungi</taxon>
        <taxon>Dikarya</taxon>
        <taxon>Ascomycota</taxon>
        <taxon>Pezizomycotina</taxon>
        <taxon>Dothideomycetes</taxon>
        <taxon>Pleosporomycetidae</taxon>
        <taxon>Pleosporales</taxon>
        <taxon>Massarineae</taxon>
        <taxon>Trematosphaeriaceae</taxon>
        <taxon>Trematosphaeria</taxon>
    </lineage>
</organism>
<evidence type="ECO:0000313" key="2">
    <source>
        <dbReference type="Proteomes" id="UP000800094"/>
    </source>
</evidence>
<gene>
    <name evidence="1" type="ORF">BU26DRAFT_484542</name>
</gene>
<keyword evidence="2" id="KW-1185">Reference proteome</keyword>
<dbReference type="EMBL" id="ML987195">
    <property type="protein sequence ID" value="KAF2249219.1"/>
    <property type="molecule type" value="Genomic_DNA"/>
</dbReference>
<sequence>MDKASRVLAEGVPEGIPNTWSARAAHGNQYLTPCEENAVVNFLLHMTSLGQSVRMKYVESLAFSATYCRARADRPQKPPGVNWAKALEKRRLEIVARKKRAQDWNRFNIYDKVLD</sequence>